<accession>A0ABV9Z5H2</accession>
<evidence type="ECO:0000313" key="3">
    <source>
        <dbReference type="Proteomes" id="UP001595796"/>
    </source>
</evidence>
<dbReference type="SUPFAM" id="SSF54593">
    <property type="entry name" value="Glyoxalase/Bleomycin resistance protein/Dihydroxybiphenyl dioxygenase"/>
    <property type="match status" value="1"/>
</dbReference>
<dbReference type="PANTHER" id="PTHR34109">
    <property type="entry name" value="BNAUNNG04460D PROTEIN-RELATED"/>
    <property type="match status" value="1"/>
</dbReference>
<keyword evidence="3" id="KW-1185">Reference proteome</keyword>
<dbReference type="Proteomes" id="UP001595796">
    <property type="component" value="Unassembled WGS sequence"/>
</dbReference>
<dbReference type="EMBL" id="JBHSJF010000006">
    <property type="protein sequence ID" value="MFC5069396.1"/>
    <property type="molecule type" value="Genomic_DNA"/>
</dbReference>
<protein>
    <submittedName>
        <fullName evidence="2">VOC family protein</fullName>
    </submittedName>
</protein>
<dbReference type="PROSITE" id="PS51819">
    <property type="entry name" value="VOC"/>
    <property type="match status" value="1"/>
</dbReference>
<evidence type="ECO:0000313" key="2">
    <source>
        <dbReference type="EMBL" id="MFC5069396.1"/>
    </source>
</evidence>
<reference evidence="3" key="1">
    <citation type="journal article" date="2019" name="Int. J. Syst. Evol. Microbiol.">
        <title>The Global Catalogue of Microorganisms (GCM) 10K type strain sequencing project: providing services to taxonomists for standard genome sequencing and annotation.</title>
        <authorList>
            <consortium name="The Broad Institute Genomics Platform"/>
            <consortium name="The Broad Institute Genome Sequencing Center for Infectious Disease"/>
            <person name="Wu L."/>
            <person name="Ma J."/>
        </authorList>
    </citation>
    <scope>NUCLEOTIDE SEQUENCE [LARGE SCALE GENOMIC DNA]</scope>
    <source>
        <strain evidence="3">CGMCC 1.16444</strain>
    </source>
</reference>
<dbReference type="Pfam" id="PF00903">
    <property type="entry name" value="Glyoxalase"/>
    <property type="match status" value="1"/>
</dbReference>
<comment type="caution">
    <text evidence="2">The sequence shown here is derived from an EMBL/GenBank/DDBJ whole genome shotgun (WGS) entry which is preliminary data.</text>
</comment>
<dbReference type="InterPro" id="IPR004360">
    <property type="entry name" value="Glyas_Fos-R_dOase_dom"/>
</dbReference>
<dbReference type="InterPro" id="IPR037523">
    <property type="entry name" value="VOC_core"/>
</dbReference>
<dbReference type="Gene3D" id="3.30.720.120">
    <property type="match status" value="1"/>
</dbReference>
<dbReference type="Gene3D" id="3.30.720.110">
    <property type="match status" value="1"/>
</dbReference>
<evidence type="ECO:0000259" key="1">
    <source>
        <dbReference type="PROSITE" id="PS51819"/>
    </source>
</evidence>
<dbReference type="InterPro" id="IPR029068">
    <property type="entry name" value="Glyas_Bleomycin-R_OHBP_Dase"/>
</dbReference>
<gene>
    <name evidence="2" type="ORF">ACFPFW_15370</name>
</gene>
<dbReference type="CDD" id="cd07246">
    <property type="entry name" value="VOC_like"/>
    <property type="match status" value="1"/>
</dbReference>
<sequence>MIEFIREVFGGEVILRYDRDDGTLMHASVRVGDSTIMVADGTEQWPSFPVWLHVYVDDVDAAYQRALDHGGIPVQEPANQQDGDRRAGVRDVAGNTWWIGGSAL</sequence>
<name>A0ABV9Z5H2_9HYPH</name>
<dbReference type="PANTHER" id="PTHR34109:SF1">
    <property type="entry name" value="VOC DOMAIN-CONTAINING PROTEIN"/>
    <property type="match status" value="1"/>
</dbReference>
<proteinExistence type="predicted"/>
<feature type="domain" description="VOC" evidence="1">
    <location>
        <begin position="1"/>
        <end position="102"/>
    </location>
</feature>
<organism evidence="2 3">
    <name type="scientific">Flaviflagellibacter deserti</name>
    <dbReference type="NCBI Taxonomy" id="2267266"/>
    <lineage>
        <taxon>Bacteria</taxon>
        <taxon>Pseudomonadati</taxon>
        <taxon>Pseudomonadota</taxon>
        <taxon>Alphaproteobacteria</taxon>
        <taxon>Hyphomicrobiales</taxon>
        <taxon>Flaviflagellibacter</taxon>
    </lineage>
</organism>